<evidence type="ECO:0000313" key="4">
    <source>
        <dbReference type="Proteomes" id="UP001355298"/>
    </source>
</evidence>
<dbReference type="InterPro" id="IPR001789">
    <property type="entry name" value="Sig_transdc_resp-reg_receiver"/>
</dbReference>
<dbReference type="InterPro" id="IPR011006">
    <property type="entry name" value="CheY-like_superfamily"/>
</dbReference>
<accession>A0ABU6ISW8</accession>
<proteinExistence type="predicted"/>
<dbReference type="SMART" id="SM00448">
    <property type="entry name" value="REC"/>
    <property type="match status" value="1"/>
</dbReference>
<sequence>MRVLLVEDNIADIIIVQEAFEELGSGYQLDFVKEGSSVLDRVKDSVGTKTSKRYELILLDINIPAPNGREILKQLKGDSIHASIPVVILTTSNDERDIDFAYRHQVNAFVTKPSEIDDFLETIKKVVHFWNYC</sequence>
<organism evidence="3 4">
    <name type="scientific">Flagellimonas halotolerans</name>
    <dbReference type="NCBI Taxonomy" id="3112164"/>
    <lineage>
        <taxon>Bacteria</taxon>
        <taxon>Pseudomonadati</taxon>
        <taxon>Bacteroidota</taxon>
        <taxon>Flavobacteriia</taxon>
        <taxon>Flavobacteriales</taxon>
        <taxon>Flavobacteriaceae</taxon>
        <taxon>Flagellimonas</taxon>
    </lineage>
</organism>
<dbReference type="EMBL" id="JAYMGW010000010">
    <property type="protein sequence ID" value="MEC4266094.1"/>
    <property type="molecule type" value="Genomic_DNA"/>
</dbReference>
<dbReference type="PROSITE" id="PS50110">
    <property type="entry name" value="RESPONSE_REGULATORY"/>
    <property type="match status" value="1"/>
</dbReference>
<dbReference type="Proteomes" id="UP001355298">
    <property type="component" value="Unassembled WGS sequence"/>
</dbReference>
<dbReference type="RefSeq" id="WP_326279049.1">
    <property type="nucleotide sequence ID" value="NZ_JAYKYV010000010.1"/>
</dbReference>
<dbReference type="CDD" id="cd17557">
    <property type="entry name" value="REC_Rcp-like"/>
    <property type="match status" value="1"/>
</dbReference>
<dbReference type="Gene3D" id="3.40.50.2300">
    <property type="match status" value="1"/>
</dbReference>
<comment type="caution">
    <text evidence="3">The sequence shown here is derived from an EMBL/GenBank/DDBJ whole genome shotgun (WGS) entry which is preliminary data.</text>
</comment>
<dbReference type="InterPro" id="IPR052893">
    <property type="entry name" value="TCS_response_regulator"/>
</dbReference>
<protein>
    <submittedName>
        <fullName evidence="3">Response regulator</fullName>
    </submittedName>
</protein>
<dbReference type="Pfam" id="PF00072">
    <property type="entry name" value="Response_reg"/>
    <property type="match status" value="1"/>
</dbReference>
<evidence type="ECO:0000259" key="2">
    <source>
        <dbReference type="PROSITE" id="PS50110"/>
    </source>
</evidence>
<gene>
    <name evidence="3" type="ORF">VOP03_12120</name>
</gene>
<keyword evidence="1" id="KW-0597">Phosphoprotein</keyword>
<name>A0ABU6ISW8_9FLAO</name>
<feature type="domain" description="Response regulatory" evidence="2">
    <location>
        <begin position="2"/>
        <end position="127"/>
    </location>
</feature>
<dbReference type="SUPFAM" id="SSF52172">
    <property type="entry name" value="CheY-like"/>
    <property type="match status" value="1"/>
</dbReference>
<keyword evidence="4" id="KW-1185">Reference proteome</keyword>
<evidence type="ECO:0000256" key="1">
    <source>
        <dbReference type="PROSITE-ProRule" id="PRU00169"/>
    </source>
</evidence>
<evidence type="ECO:0000313" key="3">
    <source>
        <dbReference type="EMBL" id="MEC4266094.1"/>
    </source>
</evidence>
<feature type="modified residue" description="4-aspartylphosphate" evidence="1">
    <location>
        <position position="60"/>
    </location>
</feature>
<reference evidence="3 4" key="1">
    <citation type="submission" date="2024-01" db="EMBL/GenBank/DDBJ databases">
        <title>The strains designed SYSU M86414 and SYSU M84420 isolated from the marine sediment in San Sha City (Hainan Province, China).</title>
        <authorList>
            <person name="Guo D."/>
        </authorList>
    </citation>
    <scope>NUCLEOTIDE SEQUENCE [LARGE SCALE GENOMIC DNA]</scope>
    <source>
        <strain evidence="3 4">SYSU M84420</strain>
    </source>
</reference>
<dbReference type="PANTHER" id="PTHR44520">
    <property type="entry name" value="RESPONSE REGULATOR RCP1-RELATED"/>
    <property type="match status" value="1"/>
</dbReference>
<dbReference type="PANTHER" id="PTHR44520:SF2">
    <property type="entry name" value="RESPONSE REGULATOR RCP1"/>
    <property type="match status" value="1"/>
</dbReference>